<name>A0A8S1TWC6_PAROT</name>
<proteinExistence type="predicted"/>
<accession>A0A8S1TWC6</accession>
<keyword evidence="1" id="KW-0175">Coiled coil</keyword>
<dbReference type="EMBL" id="CAJJDP010000032">
    <property type="protein sequence ID" value="CAD8156334.1"/>
    <property type="molecule type" value="Genomic_DNA"/>
</dbReference>
<dbReference type="AlphaFoldDB" id="A0A8S1TWC6"/>
<keyword evidence="3" id="KW-1185">Reference proteome</keyword>
<comment type="caution">
    <text evidence="2">The sequence shown here is derived from an EMBL/GenBank/DDBJ whole genome shotgun (WGS) entry which is preliminary data.</text>
</comment>
<evidence type="ECO:0000313" key="2">
    <source>
        <dbReference type="EMBL" id="CAD8156334.1"/>
    </source>
</evidence>
<dbReference type="OrthoDB" id="308533at2759"/>
<protein>
    <submittedName>
        <fullName evidence="2">Uncharacterized protein</fullName>
    </submittedName>
</protein>
<evidence type="ECO:0000313" key="3">
    <source>
        <dbReference type="Proteomes" id="UP000683925"/>
    </source>
</evidence>
<dbReference type="Proteomes" id="UP000683925">
    <property type="component" value="Unassembled WGS sequence"/>
</dbReference>
<sequence>MNLQFQLELKLKDFEYRKLKQQLNAMKSVVDEKNMKFDSIKKQLAETFSALIKYVQLELQNLKKELLCLISTQKEEILQFQNQRTSLQYIQELELLNQQYYEEKEQFKIRIDKLNQQLIESEKNEVYLMMLNSKYIKENEQLNQQLLSKSRQMSQTEQNFYPNKTGFISKFLNKYT</sequence>
<reference evidence="2" key="1">
    <citation type="submission" date="2021-01" db="EMBL/GenBank/DDBJ databases">
        <authorList>
            <consortium name="Genoscope - CEA"/>
            <person name="William W."/>
        </authorList>
    </citation>
    <scope>NUCLEOTIDE SEQUENCE</scope>
</reference>
<gene>
    <name evidence="2" type="ORF">POCTA_138.1.T0320051</name>
</gene>
<organism evidence="2 3">
    <name type="scientific">Paramecium octaurelia</name>
    <dbReference type="NCBI Taxonomy" id="43137"/>
    <lineage>
        <taxon>Eukaryota</taxon>
        <taxon>Sar</taxon>
        <taxon>Alveolata</taxon>
        <taxon>Ciliophora</taxon>
        <taxon>Intramacronucleata</taxon>
        <taxon>Oligohymenophorea</taxon>
        <taxon>Peniculida</taxon>
        <taxon>Parameciidae</taxon>
        <taxon>Paramecium</taxon>
    </lineage>
</organism>
<feature type="coiled-coil region" evidence="1">
    <location>
        <begin position="90"/>
        <end position="159"/>
    </location>
</feature>
<evidence type="ECO:0000256" key="1">
    <source>
        <dbReference type="SAM" id="Coils"/>
    </source>
</evidence>
<dbReference type="OMA" id="MMLNSKY"/>